<keyword evidence="1 7" id="KW-0813">Transport</keyword>
<evidence type="ECO:0000256" key="7">
    <source>
        <dbReference type="RuleBase" id="RU365072"/>
    </source>
</evidence>
<dbReference type="GO" id="GO:0006406">
    <property type="term" value="P:mRNA export from nucleus"/>
    <property type="evidence" value="ECO:0007669"/>
    <property type="project" value="TreeGrafter"/>
</dbReference>
<dbReference type="GO" id="GO:0000973">
    <property type="term" value="P:post-transcriptional tethering of RNA polymerase II gene DNA at nuclear periphery"/>
    <property type="evidence" value="ECO:0007669"/>
    <property type="project" value="TreeGrafter"/>
</dbReference>
<organism evidence="8 9">
    <name type="scientific">Cyanidioschyzon merolae (strain NIES-3377 / 10D)</name>
    <name type="common">Unicellular red alga</name>
    <dbReference type="NCBI Taxonomy" id="280699"/>
    <lineage>
        <taxon>Eukaryota</taxon>
        <taxon>Rhodophyta</taxon>
        <taxon>Bangiophyceae</taxon>
        <taxon>Cyanidiales</taxon>
        <taxon>Cyanidiaceae</taxon>
        <taxon>Cyanidioschyzon</taxon>
    </lineage>
</organism>
<keyword evidence="2" id="KW-0509">mRNA transport</keyword>
<dbReference type="GO" id="GO:0017056">
    <property type="term" value="F:structural constituent of nuclear pore"/>
    <property type="evidence" value="ECO:0007669"/>
    <property type="project" value="UniProtKB-UniRule"/>
</dbReference>
<comment type="function">
    <text evidence="7">Functions as a component of the nuclear pore complex (NPC).</text>
</comment>
<dbReference type="STRING" id="280699.M1V6L8"/>
<dbReference type="Gramene" id="CMC129CT">
    <property type="protein sequence ID" value="CMC129CT"/>
    <property type="gene ID" value="CMC129C"/>
</dbReference>
<comment type="similarity">
    <text evidence="7">Belongs to the nucleoporin Nup84/Nup107 family.</text>
</comment>
<keyword evidence="9" id="KW-1185">Reference proteome</keyword>
<dbReference type="PANTHER" id="PTHR13003">
    <property type="entry name" value="NUP107-RELATED"/>
    <property type="match status" value="1"/>
</dbReference>
<reference evidence="8 9" key="1">
    <citation type="journal article" date="2004" name="Nature">
        <title>Genome sequence of the ultrasmall unicellular red alga Cyanidioschyzon merolae 10D.</title>
        <authorList>
            <person name="Matsuzaki M."/>
            <person name="Misumi O."/>
            <person name="Shin-i T."/>
            <person name="Maruyama S."/>
            <person name="Takahara M."/>
            <person name="Miyagishima S."/>
            <person name="Mori T."/>
            <person name="Nishida K."/>
            <person name="Yagisawa F."/>
            <person name="Nishida K."/>
            <person name="Yoshida Y."/>
            <person name="Nishimura Y."/>
            <person name="Nakao S."/>
            <person name="Kobayashi T."/>
            <person name="Momoyama Y."/>
            <person name="Higashiyama T."/>
            <person name="Minoda A."/>
            <person name="Sano M."/>
            <person name="Nomoto H."/>
            <person name="Oishi K."/>
            <person name="Hayashi H."/>
            <person name="Ohta F."/>
            <person name="Nishizaka S."/>
            <person name="Haga S."/>
            <person name="Miura S."/>
            <person name="Morishita T."/>
            <person name="Kabeya Y."/>
            <person name="Terasawa K."/>
            <person name="Suzuki Y."/>
            <person name="Ishii Y."/>
            <person name="Asakawa S."/>
            <person name="Takano H."/>
            <person name="Ohta N."/>
            <person name="Kuroiwa H."/>
            <person name="Tanaka K."/>
            <person name="Shimizu N."/>
            <person name="Sugano S."/>
            <person name="Sato N."/>
            <person name="Nozaki H."/>
            <person name="Ogasawara N."/>
            <person name="Kohara Y."/>
            <person name="Kuroiwa T."/>
        </authorList>
    </citation>
    <scope>NUCLEOTIDE SEQUENCE [LARGE SCALE GENOMIC DNA]</scope>
    <source>
        <strain evidence="8 9">10D</strain>
    </source>
</reference>
<evidence type="ECO:0000256" key="5">
    <source>
        <dbReference type="ARBA" id="ARBA00023132"/>
    </source>
</evidence>
<dbReference type="KEGG" id="cme:CYME_CMC129C"/>
<dbReference type="AlphaFoldDB" id="M1V6L8"/>
<proteinExistence type="inferred from homology"/>
<evidence type="ECO:0000256" key="4">
    <source>
        <dbReference type="ARBA" id="ARBA00023010"/>
    </source>
</evidence>
<name>M1V6L8_CYAM1</name>
<dbReference type="Proteomes" id="UP000007014">
    <property type="component" value="Chromosome 3"/>
</dbReference>
<accession>M1V6L8</accession>
<keyword evidence="4 7" id="KW-0811">Translocation</keyword>
<dbReference type="GO" id="GO:0031965">
    <property type="term" value="C:nuclear membrane"/>
    <property type="evidence" value="ECO:0007669"/>
    <property type="project" value="UniProtKB-SubCell"/>
</dbReference>
<evidence type="ECO:0000256" key="1">
    <source>
        <dbReference type="ARBA" id="ARBA00022448"/>
    </source>
</evidence>
<evidence type="ECO:0000256" key="3">
    <source>
        <dbReference type="ARBA" id="ARBA00022927"/>
    </source>
</evidence>
<dbReference type="GO" id="GO:0006606">
    <property type="term" value="P:protein import into nucleus"/>
    <property type="evidence" value="ECO:0007669"/>
    <property type="project" value="TreeGrafter"/>
</dbReference>
<evidence type="ECO:0000313" key="8">
    <source>
        <dbReference type="EMBL" id="BAM79054.1"/>
    </source>
</evidence>
<comment type="subunit">
    <text evidence="7">Part of the nuclear pore complex (NPC).</text>
</comment>
<comment type="subcellular location">
    <subcellularLocation>
        <location evidence="7">Nucleus</location>
        <location evidence="7">Nuclear pore complex</location>
    </subcellularLocation>
    <subcellularLocation>
        <location evidence="7">Nucleus membrane</location>
    </subcellularLocation>
</comment>
<dbReference type="GO" id="GO:0031080">
    <property type="term" value="C:nuclear pore outer ring"/>
    <property type="evidence" value="ECO:0007669"/>
    <property type="project" value="TreeGrafter"/>
</dbReference>
<evidence type="ECO:0000256" key="6">
    <source>
        <dbReference type="ARBA" id="ARBA00023242"/>
    </source>
</evidence>
<evidence type="ECO:0000256" key="2">
    <source>
        <dbReference type="ARBA" id="ARBA00022816"/>
    </source>
</evidence>
<dbReference type="EMBL" id="AP006485">
    <property type="protein sequence ID" value="BAM79054.1"/>
    <property type="molecule type" value="Genomic_DNA"/>
</dbReference>
<gene>
    <name evidence="8" type="ORF">CYME_CMC129C</name>
</gene>
<dbReference type="GeneID" id="16992535"/>
<dbReference type="RefSeq" id="XP_005535340.1">
    <property type="nucleotide sequence ID" value="XM_005535283.1"/>
</dbReference>
<dbReference type="Gene3D" id="1.10.3450.20">
    <property type="match status" value="1"/>
</dbReference>
<keyword evidence="7" id="KW-0472">Membrane</keyword>
<dbReference type="OrthoDB" id="3098at2759"/>
<dbReference type="HOGENOM" id="CLU_345582_0_0_1"/>
<dbReference type="PANTHER" id="PTHR13003:SF2">
    <property type="entry name" value="NUCLEAR PORE COMPLEX PROTEIN NUP107"/>
    <property type="match status" value="1"/>
</dbReference>
<dbReference type="eggNOG" id="KOG1964">
    <property type="taxonomic scope" value="Eukaryota"/>
</dbReference>
<keyword evidence="5 7" id="KW-0906">Nuclear pore complex</keyword>
<protein>
    <recommendedName>
        <fullName evidence="7">Nuclear pore complex protein</fullName>
    </recommendedName>
</protein>
<evidence type="ECO:0000313" key="9">
    <source>
        <dbReference type="Proteomes" id="UP000007014"/>
    </source>
</evidence>
<keyword evidence="6 7" id="KW-0539">Nucleus</keyword>
<dbReference type="Pfam" id="PF04121">
    <property type="entry name" value="Nup84_Nup100"/>
    <property type="match status" value="1"/>
</dbReference>
<dbReference type="OMA" id="VHELESW"/>
<sequence length="818" mass="92809">MESDDEVITCDGRSALPSLAAYSDVSEHVEPLIRSKALRLYEDLFLACSECPDRFPFNIAMGLHDLYVSIFRALAETASDPGDSSELGKLLADLRSQRNLWLLLHIMDNADCEARRTVSQKRMSPMCTRRERPAAIDQLSRQISIDGSGFLPNPLETLPMVTSCRRVLEWLERTSALDLDSSMGAHYAALAELGSLWDPSYRWGLSLTNGTAFDMDAPFRGDLRLADEDLEADERICRACFGLLRCGRLEHALELLRRTGQHWRAALFQGGHSAALEAADGSDGSHWILWRKMARDISKLDVQNFWERSILCLLSGGAVPVSLLDAPSMEDRLWVRLWSLLDEFIGSRLAILLRASTNQSTYLESQKPSSITSSEETIFSTASDIPNESLFKAIKESGTRADSSRAAQLFAILPLIVDPSTRSQEEILRTLLKNARDTSESPSDFPDDSSDERIVSDLSHFSLCIATHLHWYLTASKSDGCCSETHLLGDLLLCAFIQRLREFSGKCESFLDLLARYTLAISAKELRIRAVIRLLWNSPIAEIRDIISAVDEVSRSNEEAEIFADIVLEFWSFAWTHVREQLRSGVGSVDEKDLHRLEYCLDLLKELGDNFASVHASSLMQVIREFYSKDQISATKSMIRRERESGHPNIRLQEDAEWQCWCALLETEDLYLQWTDYMFDRGPTRRPRRPQSDDISELESYEISLREWLKGVDDLALQALHSCLNLLHAIAYLIHDRNLESSSSDLSFCVRIWCSNLLSNVYEISQNPTACRVLPRRADVFVDLMSFIPPETLRLLTQRLGHAWTVVRTRKELSMYDQ</sequence>
<dbReference type="InterPro" id="IPR007252">
    <property type="entry name" value="Nup84/Nup107"/>
</dbReference>
<keyword evidence="3" id="KW-0653">Protein transport</keyword>
<reference evidence="8 9" key="2">
    <citation type="journal article" date="2007" name="BMC Biol.">
        <title>A 100%-complete sequence reveals unusually simple genomic features in the hot-spring red alga Cyanidioschyzon merolae.</title>
        <authorList>
            <person name="Nozaki H."/>
            <person name="Takano H."/>
            <person name="Misumi O."/>
            <person name="Terasawa K."/>
            <person name="Matsuzaki M."/>
            <person name="Maruyama S."/>
            <person name="Nishida K."/>
            <person name="Yagisawa F."/>
            <person name="Yoshida Y."/>
            <person name="Fujiwara T."/>
            <person name="Takio S."/>
            <person name="Tamura K."/>
            <person name="Chung S.J."/>
            <person name="Nakamura S."/>
            <person name="Kuroiwa H."/>
            <person name="Tanaka K."/>
            <person name="Sato N."/>
            <person name="Kuroiwa T."/>
        </authorList>
    </citation>
    <scope>NUCLEOTIDE SEQUENCE [LARGE SCALE GENOMIC DNA]</scope>
    <source>
        <strain evidence="8 9">10D</strain>
    </source>
</reference>